<feature type="domain" description="Sodium/calcium exchanger membrane region" evidence="6">
    <location>
        <begin position="173"/>
        <end position="315"/>
    </location>
</feature>
<keyword evidence="2 5" id="KW-0812">Transmembrane</keyword>
<dbReference type="PANTHER" id="PTHR10846:SF8">
    <property type="entry name" value="INNER MEMBRANE PROTEIN YRBG"/>
    <property type="match status" value="1"/>
</dbReference>
<reference evidence="7 8" key="1">
    <citation type="journal article" date="2014" name="PLoS ONE">
        <title>Physiological and genomic features of a novel sulfur-oxidizing gammaproteobacterium belonging to a previously uncultivated symbiotic lineage isolated from a hydrothermal vent.</title>
        <authorList>
            <person name="Nunoura T."/>
            <person name="Takaki Y."/>
            <person name="Kazama H."/>
            <person name="Kakuta J."/>
            <person name="Shimamura S."/>
            <person name="Makita H."/>
            <person name="Hirai M."/>
            <person name="Miyazaki M."/>
            <person name="Takai K."/>
        </authorList>
    </citation>
    <scope>NUCLEOTIDE SEQUENCE [LARGE SCALE GENOMIC DNA]</scope>
    <source>
        <strain evidence="7 8">Hiromi1</strain>
    </source>
</reference>
<feature type="domain" description="Sodium/calcium exchanger membrane region" evidence="6">
    <location>
        <begin position="4"/>
        <end position="143"/>
    </location>
</feature>
<feature type="transmembrane region" description="Helical" evidence="5">
    <location>
        <begin position="105"/>
        <end position="124"/>
    </location>
</feature>
<organism evidence="7 8">
    <name type="scientific">Thiolapillus brandeum</name>
    <dbReference type="NCBI Taxonomy" id="1076588"/>
    <lineage>
        <taxon>Bacteria</taxon>
        <taxon>Pseudomonadati</taxon>
        <taxon>Pseudomonadota</taxon>
        <taxon>Gammaproteobacteria</taxon>
        <taxon>Chromatiales</taxon>
        <taxon>Sedimenticolaceae</taxon>
        <taxon>Thiolapillus</taxon>
    </lineage>
</organism>
<evidence type="ECO:0000259" key="6">
    <source>
        <dbReference type="Pfam" id="PF01699"/>
    </source>
</evidence>
<evidence type="ECO:0000313" key="7">
    <source>
        <dbReference type="EMBL" id="BAO44561.1"/>
    </source>
</evidence>
<feature type="transmembrane region" description="Helical" evidence="5">
    <location>
        <begin position="130"/>
        <end position="152"/>
    </location>
</feature>
<dbReference type="Pfam" id="PF01699">
    <property type="entry name" value="Na_Ca_ex"/>
    <property type="match status" value="2"/>
</dbReference>
<dbReference type="RefSeq" id="WP_041070649.1">
    <property type="nucleotide sequence ID" value="NZ_AP012273.1"/>
</dbReference>
<dbReference type="KEGG" id="tbn:TBH_C1644"/>
<keyword evidence="4 5" id="KW-0472">Membrane</keyword>
<keyword evidence="8" id="KW-1185">Reference proteome</keyword>
<dbReference type="GO" id="GO:0005886">
    <property type="term" value="C:plasma membrane"/>
    <property type="evidence" value="ECO:0007669"/>
    <property type="project" value="TreeGrafter"/>
</dbReference>
<dbReference type="OrthoDB" id="9794225at2"/>
<sequence length="327" mass="34159">MSWFFLGVLGGLLVLVWSADRFVAGAAGLARALGVSTLIIGLTVVAFGTSAPEMLVSAVAALQGNSGLAIGNAIGSNIANMALVLGVTAIIAPLAVHSNTLNREFPLMLIVMVAALGLLWNGMLSRMDGLLLLTGMVMVVLWTIHLAHTSGARDPLIKELAEEIPAHMPTGKAWWLLTSGLVLLLGSSKLLVWGAVGIAQYYGVSDLVIGLTIVAIGTSLPELAASIMAARKNEHDIAVGNVVGSNLFNIMAVLGIAGTIAPTEVEEAVLYRDFPLMLALSVVLYLVARGFSRKGHGIIRRWAGLVLLAVFLAYQTSLFLSVKGTAG</sequence>
<dbReference type="PANTHER" id="PTHR10846">
    <property type="entry name" value="SODIUM/POTASSIUM/CALCIUM EXCHANGER"/>
    <property type="match status" value="1"/>
</dbReference>
<protein>
    <submittedName>
        <fullName evidence="7">Na+/Ca+ antiporter, CaCA family</fullName>
    </submittedName>
</protein>
<evidence type="ECO:0000256" key="2">
    <source>
        <dbReference type="ARBA" id="ARBA00022692"/>
    </source>
</evidence>
<keyword evidence="3 5" id="KW-1133">Transmembrane helix</keyword>
<dbReference type="AlphaFoldDB" id="A0A7U6GJ29"/>
<accession>A0A7U6GJ29</accession>
<feature type="transmembrane region" description="Helical" evidence="5">
    <location>
        <begin position="242"/>
        <end position="262"/>
    </location>
</feature>
<dbReference type="EMBL" id="AP012273">
    <property type="protein sequence ID" value="BAO44561.1"/>
    <property type="molecule type" value="Genomic_DNA"/>
</dbReference>
<evidence type="ECO:0000256" key="4">
    <source>
        <dbReference type="ARBA" id="ARBA00023136"/>
    </source>
</evidence>
<dbReference type="InterPro" id="IPR004481">
    <property type="entry name" value="K/Na/Ca-exchanger"/>
</dbReference>
<evidence type="ECO:0000256" key="1">
    <source>
        <dbReference type="ARBA" id="ARBA00004141"/>
    </source>
</evidence>
<dbReference type="NCBIfam" id="TIGR00367">
    <property type="entry name" value="calcium/sodium antiporter"/>
    <property type="match status" value="1"/>
</dbReference>
<comment type="subcellular location">
    <subcellularLocation>
        <location evidence="1">Membrane</location>
        <topology evidence="1">Multi-pass membrane protein</topology>
    </subcellularLocation>
</comment>
<dbReference type="InterPro" id="IPR044880">
    <property type="entry name" value="NCX_ion-bd_dom_sf"/>
</dbReference>
<dbReference type="InterPro" id="IPR004837">
    <property type="entry name" value="NaCa_Exmemb"/>
</dbReference>
<proteinExistence type="predicted"/>
<evidence type="ECO:0000256" key="5">
    <source>
        <dbReference type="SAM" id="Phobius"/>
    </source>
</evidence>
<dbReference type="GO" id="GO:0008273">
    <property type="term" value="F:calcium, potassium:sodium antiporter activity"/>
    <property type="evidence" value="ECO:0007669"/>
    <property type="project" value="TreeGrafter"/>
</dbReference>
<dbReference type="GO" id="GO:0005262">
    <property type="term" value="F:calcium channel activity"/>
    <property type="evidence" value="ECO:0007669"/>
    <property type="project" value="TreeGrafter"/>
</dbReference>
<dbReference type="Gene3D" id="1.20.1420.30">
    <property type="entry name" value="NCX, central ion-binding region"/>
    <property type="match status" value="1"/>
</dbReference>
<gene>
    <name evidence="7" type="ORF">TBH_C1644</name>
</gene>
<feature type="transmembrane region" description="Helical" evidence="5">
    <location>
        <begin position="303"/>
        <end position="322"/>
    </location>
</feature>
<feature type="transmembrane region" description="Helical" evidence="5">
    <location>
        <begin position="274"/>
        <end position="291"/>
    </location>
</feature>
<feature type="transmembrane region" description="Helical" evidence="5">
    <location>
        <begin position="173"/>
        <end position="196"/>
    </location>
</feature>
<feature type="transmembrane region" description="Helical" evidence="5">
    <location>
        <begin position="78"/>
        <end position="96"/>
    </location>
</feature>
<dbReference type="Proteomes" id="UP000031631">
    <property type="component" value="Chromosome"/>
</dbReference>
<dbReference type="GO" id="GO:0006874">
    <property type="term" value="P:intracellular calcium ion homeostasis"/>
    <property type="evidence" value="ECO:0007669"/>
    <property type="project" value="TreeGrafter"/>
</dbReference>
<name>A0A7U6GJ29_9GAMM</name>
<evidence type="ECO:0000313" key="8">
    <source>
        <dbReference type="Proteomes" id="UP000031631"/>
    </source>
</evidence>
<evidence type="ECO:0000256" key="3">
    <source>
        <dbReference type="ARBA" id="ARBA00022989"/>
    </source>
</evidence>